<dbReference type="EMBL" id="CAKAEH010001030">
    <property type="protein sequence ID" value="CAG9532672.1"/>
    <property type="molecule type" value="Genomic_DNA"/>
</dbReference>
<feature type="compositionally biased region" description="Low complexity" evidence="1">
    <location>
        <begin position="78"/>
        <end position="88"/>
    </location>
</feature>
<feature type="region of interest" description="Disordered" evidence="1">
    <location>
        <begin position="66"/>
        <end position="91"/>
    </location>
</feature>
<proteinExistence type="predicted"/>
<name>A0A8J2M0J5_9BILA</name>
<evidence type="ECO:0000256" key="1">
    <source>
        <dbReference type="SAM" id="MobiDB-lite"/>
    </source>
</evidence>
<reference evidence="2" key="1">
    <citation type="submission" date="2021-09" db="EMBL/GenBank/DDBJ databases">
        <authorList>
            <consortium name="Pathogen Informatics"/>
        </authorList>
    </citation>
    <scope>NUCLEOTIDE SEQUENCE</scope>
</reference>
<evidence type="ECO:0000313" key="3">
    <source>
        <dbReference type="Proteomes" id="UP000746747"/>
    </source>
</evidence>
<evidence type="ECO:0000313" key="2">
    <source>
        <dbReference type="EMBL" id="CAG9532672.1"/>
    </source>
</evidence>
<keyword evidence="3" id="KW-1185">Reference proteome</keyword>
<accession>A0A8J2M0J5</accession>
<dbReference type="Proteomes" id="UP000746747">
    <property type="component" value="Unassembled WGS sequence"/>
</dbReference>
<sequence>MRLETKVYRARKLPVLFFNIAQSATHNKYEMSGTSHRVRKRMSCRERWIEKYYNLSLSGWLTKPRSPMESGDLDDESSNTSSSPNPLSQNFMTENGLRSIQLIETSNNELVLPNIQLFTETILQQIEPDNSSLILPANESDDQLPSNYLPNIIQRVRQNQLCIDPKDFVIPYTPITVEERLAGTDEVQTTVIDTCGMTSLPYTLHDDDPFDTKYPNFKTKLPPISTFFNCRHKRQS</sequence>
<protein>
    <submittedName>
        <fullName evidence="2">Uncharacterized protein</fullName>
    </submittedName>
</protein>
<dbReference type="AlphaFoldDB" id="A0A8J2M0J5"/>
<organism evidence="2 3">
    <name type="scientific">Cercopithifilaria johnstoni</name>
    <dbReference type="NCBI Taxonomy" id="2874296"/>
    <lineage>
        <taxon>Eukaryota</taxon>
        <taxon>Metazoa</taxon>
        <taxon>Ecdysozoa</taxon>
        <taxon>Nematoda</taxon>
        <taxon>Chromadorea</taxon>
        <taxon>Rhabditida</taxon>
        <taxon>Spirurina</taxon>
        <taxon>Spiruromorpha</taxon>
        <taxon>Filarioidea</taxon>
        <taxon>Onchocercidae</taxon>
        <taxon>Cercopithifilaria</taxon>
    </lineage>
</organism>
<gene>
    <name evidence="2" type="ORF">CJOHNSTONI_LOCUS2963</name>
</gene>
<dbReference type="OrthoDB" id="5846291at2759"/>
<comment type="caution">
    <text evidence="2">The sequence shown here is derived from an EMBL/GenBank/DDBJ whole genome shotgun (WGS) entry which is preliminary data.</text>
</comment>